<accession>A0ABR1B8I8</accession>
<dbReference type="EMBL" id="JAWJWF010000002">
    <property type="protein sequence ID" value="KAK6638118.1"/>
    <property type="molecule type" value="Genomic_DNA"/>
</dbReference>
<reference evidence="1 2" key="1">
    <citation type="submission" date="2023-09" db="EMBL/GenBank/DDBJ databases">
        <title>Genomes of two closely related lineages of the louse Polyplax serrata with different host specificities.</title>
        <authorList>
            <person name="Martinu J."/>
            <person name="Tarabai H."/>
            <person name="Stefka J."/>
            <person name="Hypsa V."/>
        </authorList>
    </citation>
    <scope>NUCLEOTIDE SEQUENCE [LARGE SCALE GENOMIC DNA]</scope>
    <source>
        <strain evidence="1">98ZLc_SE</strain>
    </source>
</reference>
<sequence length="103" mass="11481">MELQNTTLIVEDAYKKPANIGQTGPRHPAGLFGLQRGVVHEYPVPDVPSVGHGPASKSKSKLYKTEPILPFSKLYDYTLDEMVFGATKTIYFFHYELSATVVH</sequence>
<protein>
    <submittedName>
        <fullName evidence="1">Uncharacterized protein</fullName>
    </submittedName>
</protein>
<gene>
    <name evidence="1" type="ORF">RUM44_008543</name>
</gene>
<proteinExistence type="predicted"/>
<dbReference type="Proteomes" id="UP001359485">
    <property type="component" value="Unassembled WGS sequence"/>
</dbReference>
<evidence type="ECO:0000313" key="2">
    <source>
        <dbReference type="Proteomes" id="UP001359485"/>
    </source>
</evidence>
<evidence type="ECO:0000313" key="1">
    <source>
        <dbReference type="EMBL" id="KAK6638118.1"/>
    </source>
</evidence>
<keyword evidence="2" id="KW-1185">Reference proteome</keyword>
<comment type="caution">
    <text evidence="1">The sequence shown here is derived from an EMBL/GenBank/DDBJ whole genome shotgun (WGS) entry which is preliminary data.</text>
</comment>
<name>A0ABR1B8I8_POLSC</name>
<organism evidence="1 2">
    <name type="scientific">Polyplax serrata</name>
    <name type="common">Common mouse louse</name>
    <dbReference type="NCBI Taxonomy" id="468196"/>
    <lineage>
        <taxon>Eukaryota</taxon>
        <taxon>Metazoa</taxon>
        <taxon>Ecdysozoa</taxon>
        <taxon>Arthropoda</taxon>
        <taxon>Hexapoda</taxon>
        <taxon>Insecta</taxon>
        <taxon>Pterygota</taxon>
        <taxon>Neoptera</taxon>
        <taxon>Paraneoptera</taxon>
        <taxon>Psocodea</taxon>
        <taxon>Troctomorpha</taxon>
        <taxon>Phthiraptera</taxon>
        <taxon>Anoplura</taxon>
        <taxon>Polyplacidae</taxon>
        <taxon>Polyplax</taxon>
    </lineage>
</organism>